<dbReference type="Pfam" id="PF13962">
    <property type="entry name" value="PGG"/>
    <property type="match status" value="1"/>
</dbReference>
<dbReference type="PANTHER" id="PTHR24186:SF54">
    <property type="entry name" value="PGG DOMAIN-CONTAINING PROTEIN"/>
    <property type="match status" value="1"/>
</dbReference>
<evidence type="ECO:0000313" key="10">
    <source>
        <dbReference type="Proteomes" id="UP000324705"/>
    </source>
</evidence>
<dbReference type="Gramene" id="TRITD3Bv1G275070.1">
    <property type="protein sequence ID" value="TRITD3Bv1G275070.1"/>
    <property type="gene ID" value="TRITD3Bv1G275070"/>
</dbReference>
<keyword evidence="4 7" id="KW-1133">Transmembrane helix</keyword>
<evidence type="ECO:0000256" key="6">
    <source>
        <dbReference type="ARBA" id="ARBA00023136"/>
    </source>
</evidence>
<sequence>MEHRPSMAKVEDSVGISPVRLSVITCRTEVLRVFLKTDFLLGYEISNAGQPLLVSAASHGAIDVAKELLLHCPDAPYENSTTGVTCLHEAIVSEHEEFLNFIICAPQLRALINLRDKEGKTALHHAVLKCRPKLVGSILSHKDIDISILDEEGHSAAWELKYAYSEAKTLEWNEICMLLSKADPRDSFSIHFLQKEARINAVNASRLDSKSLSKTYTSNTAIIATLIATITFAALFTVPGGYSSDPGSAVAFLCVLYRWGDYRFLVHYLAVTKLLMWVSYAFTLVAFTIGMFILLAPHHLWLAILILCCGALVPLATKIVGEWPVLMLMLRSRLGGGPSTYRGQLLDIV</sequence>
<dbReference type="Pfam" id="PF12796">
    <property type="entry name" value="Ank_2"/>
    <property type="match status" value="1"/>
</dbReference>
<dbReference type="PANTHER" id="PTHR24186">
    <property type="entry name" value="PROTEIN PHOSPHATASE 1 REGULATORY SUBUNIT"/>
    <property type="match status" value="1"/>
</dbReference>
<dbReference type="Gene3D" id="1.25.40.20">
    <property type="entry name" value="Ankyrin repeat-containing domain"/>
    <property type="match status" value="1"/>
</dbReference>
<evidence type="ECO:0000256" key="7">
    <source>
        <dbReference type="SAM" id="Phobius"/>
    </source>
</evidence>
<evidence type="ECO:0000256" key="3">
    <source>
        <dbReference type="ARBA" id="ARBA00022737"/>
    </source>
</evidence>
<keyword evidence="3" id="KW-0677">Repeat</keyword>
<organism evidence="9 10">
    <name type="scientific">Triticum turgidum subsp. durum</name>
    <name type="common">Durum wheat</name>
    <name type="synonym">Triticum durum</name>
    <dbReference type="NCBI Taxonomy" id="4567"/>
    <lineage>
        <taxon>Eukaryota</taxon>
        <taxon>Viridiplantae</taxon>
        <taxon>Streptophyta</taxon>
        <taxon>Embryophyta</taxon>
        <taxon>Tracheophyta</taxon>
        <taxon>Spermatophyta</taxon>
        <taxon>Magnoliopsida</taxon>
        <taxon>Liliopsida</taxon>
        <taxon>Poales</taxon>
        <taxon>Poaceae</taxon>
        <taxon>BOP clade</taxon>
        <taxon>Pooideae</taxon>
        <taxon>Triticodae</taxon>
        <taxon>Triticeae</taxon>
        <taxon>Triticinae</taxon>
        <taxon>Triticum</taxon>
    </lineage>
</organism>
<dbReference type="AlphaFoldDB" id="A0A9R1R0A8"/>
<keyword evidence="5" id="KW-0040">ANK repeat</keyword>
<accession>A0A9R1R0A8</accession>
<feature type="transmembrane region" description="Helical" evidence="7">
    <location>
        <begin position="216"/>
        <end position="236"/>
    </location>
</feature>
<dbReference type="SMART" id="SM00248">
    <property type="entry name" value="ANK"/>
    <property type="match status" value="3"/>
</dbReference>
<reference evidence="9 10" key="1">
    <citation type="submission" date="2017-09" db="EMBL/GenBank/DDBJ databases">
        <authorList>
            <consortium name="International Durum Wheat Genome Sequencing Consortium (IDWGSC)"/>
            <person name="Milanesi L."/>
        </authorList>
    </citation>
    <scope>NUCLEOTIDE SEQUENCE [LARGE SCALE GENOMIC DNA]</scope>
    <source>
        <strain evidence="10">cv. Svevo</strain>
    </source>
</reference>
<gene>
    <name evidence="9" type="ORF">TRITD_3Bv1G275070</name>
</gene>
<evidence type="ECO:0000259" key="8">
    <source>
        <dbReference type="Pfam" id="PF13962"/>
    </source>
</evidence>
<evidence type="ECO:0000256" key="5">
    <source>
        <dbReference type="ARBA" id="ARBA00023043"/>
    </source>
</evidence>
<keyword evidence="10" id="KW-1185">Reference proteome</keyword>
<keyword evidence="2 7" id="KW-0812">Transmembrane</keyword>
<dbReference type="InterPro" id="IPR026961">
    <property type="entry name" value="PGG_dom"/>
</dbReference>
<evidence type="ECO:0000256" key="4">
    <source>
        <dbReference type="ARBA" id="ARBA00022989"/>
    </source>
</evidence>
<evidence type="ECO:0000256" key="2">
    <source>
        <dbReference type="ARBA" id="ARBA00022692"/>
    </source>
</evidence>
<feature type="transmembrane region" description="Helical" evidence="7">
    <location>
        <begin position="271"/>
        <end position="294"/>
    </location>
</feature>
<dbReference type="InterPro" id="IPR036770">
    <property type="entry name" value="Ankyrin_rpt-contain_sf"/>
</dbReference>
<protein>
    <recommendedName>
        <fullName evidence="8">PGG domain-containing protein</fullName>
    </recommendedName>
</protein>
<proteinExistence type="predicted"/>
<evidence type="ECO:0000313" key="9">
    <source>
        <dbReference type="EMBL" id="VAH86094.1"/>
    </source>
</evidence>
<dbReference type="Proteomes" id="UP000324705">
    <property type="component" value="Chromosome 3B"/>
</dbReference>
<dbReference type="GO" id="GO:0005886">
    <property type="term" value="C:plasma membrane"/>
    <property type="evidence" value="ECO:0007669"/>
    <property type="project" value="TreeGrafter"/>
</dbReference>
<comment type="subcellular location">
    <subcellularLocation>
        <location evidence="1">Membrane</location>
        <topology evidence="1">Multi-pass membrane protein</topology>
    </subcellularLocation>
</comment>
<feature type="transmembrane region" description="Helical" evidence="7">
    <location>
        <begin position="300"/>
        <end position="321"/>
    </location>
</feature>
<feature type="domain" description="PGG" evidence="8">
    <location>
        <begin position="216"/>
        <end position="248"/>
    </location>
</feature>
<dbReference type="SUPFAM" id="SSF48403">
    <property type="entry name" value="Ankyrin repeat"/>
    <property type="match status" value="1"/>
</dbReference>
<name>A0A9R1R0A8_TRITD</name>
<dbReference type="EMBL" id="LT934116">
    <property type="protein sequence ID" value="VAH86094.1"/>
    <property type="molecule type" value="Genomic_DNA"/>
</dbReference>
<dbReference type="InterPro" id="IPR002110">
    <property type="entry name" value="Ankyrin_rpt"/>
</dbReference>
<keyword evidence="6 7" id="KW-0472">Membrane</keyword>
<evidence type="ECO:0000256" key="1">
    <source>
        <dbReference type="ARBA" id="ARBA00004141"/>
    </source>
</evidence>